<evidence type="ECO:0000256" key="2">
    <source>
        <dbReference type="SAM" id="Phobius"/>
    </source>
</evidence>
<name>A0ABQ8GNH2_9PEZI</name>
<feature type="transmembrane region" description="Helical" evidence="2">
    <location>
        <begin position="238"/>
        <end position="260"/>
    </location>
</feature>
<comment type="caution">
    <text evidence="4">The sequence shown here is derived from an EMBL/GenBank/DDBJ whole genome shotgun (WGS) entry which is preliminary data.</text>
</comment>
<keyword evidence="2" id="KW-1133">Transmembrane helix</keyword>
<gene>
    <name evidence="4" type="ORF">B0J12DRAFT_289511</name>
</gene>
<dbReference type="InterPro" id="IPR052953">
    <property type="entry name" value="Ser-rich/MCO-related"/>
</dbReference>
<dbReference type="PANTHER" id="PTHR34883:SF8">
    <property type="entry name" value="EXTRACELLULAR SERINE-RICH PROTEIN (AFU_ORTHOLOGUE AFUA_6G00670)"/>
    <property type="match status" value="1"/>
</dbReference>
<keyword evidence="5" id="KW-1185">Reference proteome</keyword>
<dbReference type="EMBL" id="JAGTJR010000004">
    <property type="protein sequence ID" value="KAH7061299.1"/>
    <property type="molecule type" value="Genomic_DNA"/>
</dbReference>
<protein>
    <submittedName>
        <fullName evidence="4">Uncharacterized protein</fullName>
    </submittedName>
</protein>
<reference evidence="4 5" key="1">
    <citation type="journal article" date="2021" name="Nat. Commun.">
        <title>Genetic determinants of endophytism in the Arabidopsis root mycobiome.</title>
        <authorList>
            <person name="Mesny F."/>
            <person name="Miyauchi S."/>
            <person name="Thiergart T."/>
            <person name="Pickel B."/>
            <person name="Atanasova L."/>
            <person name="Karlsson M."/>
            <person name="Huettel B."/>
            <person name="Barry K.W."/>
            <person name="Haridas S."/>
            <person name="Chen C."/>
            <person name="Bauer D."/>
            <person name="Andreopoulos W."/>
            <person name="Pangilinan J."/>
            <person name="LaButti K."/>
            <person name="Riley R."/>
            <person name="Lipzen A."/>
            <person name="Clum A."/>
            <person name="Drula E."/>
            <person name="Henrissat B."/>
            <person name="Kohler A."/>
            <person name="Grigoriev I.V."/>
            <person name="Martin F.M."/>
            <person name="Hacquard S."/>
        </authorList>
    </citation>
    <scope>NUCLEOTIDE SEQUENCE [LARGE SCALE GENOMIC DNA]</scope>
    <source>
        <strain evidence="4 5">MPI-SDFR-AT-0080</strain>
    </source>
</reference>
<keyword evidence="2" id="KW-0472">Membrane</keyword>
<keyword evidence="3" id="KW-0732">Signal</keyword>
<feature type="chain" id="PRO_5045199493" evidence="3">
    <location>
        <begin position="23"/>
        <end position="416"/>
    </location>
</feature>
<proteinExistence type="predicted"/>
<feature type="region of interest" description="Disordered" evidence="1">
    <location>
        <begin position="267"/>
        <end position="345"/>
    </location>
</feature>
<sequence>MISLLLAAVISVPAYLRAFVSAQNDVTIIGTTLSPTTATFKDTSAATGKTGTSTMRTPATMTITVNKVKDKFVPESLAAKVGDIVKFEFWPTNNSVARSDFAYPCIPYALTSASRAGLGFWSGFQPIVANLAQVNVSQLPAFYMVINRVTPLWFYNSAPGACIDHQMVGVINPADPSQLSLQKRAAAAATLGLSPGEPIPQSFSVSSFTAAATSISITTSTPTSSSPPSRNASASSGAIAGIVIGCVAAFALAGMAIWALRHARKRIKKSNEDKSGAPRPLSSEPDLTSLGATPRSPVTPQTAVSELPARTDHGTIDGVLGSAGRHWRGGGSYGGGGRPDSSGKYVVSPPWTPEGRSAVFEPWVQEVGGGGTLRVVSELSAYGELRKDQVPSTPPDKKLPQLPEGSKEKGPYELGP</sequence>
<dbReference type="Proteomes" id="UP000774617">
    <property type="component" value="Unassembled WGS sequence"/>
</dbReference>
<evidence type="ECO:0000256" key="1">
    <source>
        <dbReference type="SAM" id="MobiDB-lite"/>
    </source>
</evidence>
<evidence type="ECO:0000313" key="5">
    <source>
        <dbReference type="Proteomes" id="UP000774617"/>
    </source>
</evidence>
<dbReference type="PANTHER" id="PTHR34883">
    <property type="entry name" value="SERINE-RICH PROTEIN, PUTATIVE-RELATED-RELATED"/>
    <property type="match status" value="1"/>
</dbReference>
<evidence type="ECO:0000256" key="3">
    <source>
        <dbReference type="SAM" id="SignalP"/>
    </source>
</evidence>
<dbReference type="CDD" id="cd00920">
    <property type="entry name" value="Cupredoxin"/>
    <property type="match status" value="1"/>
</dbReference>
<organism evidence="4 5">
    <name type="scientific">Macrophomina phaseolina</name>
    <dbReference type="NCBI Taxonomy" id="35725"/>
    <lineage>
        <taxon>Eukaryota</taxon>
        <taxon>Fungi</taxon>
        <taxon>Dikarya</taxon>
        <taxon>Ascomycota</taxon>
        <taxon>Pezizomycotina</taxon>
        <taxon>Dothideomycetes</taxon>
        <taxon>Dothideomycetes incertae sedis</taxon>
        <taxon>Botryosphaeriales</taxon>
        <taxon>Botryosphaeriaceae</taxon>
        <taxon>Macrophomina</taxon>
    </lineage>
</organism>
<evidence type="ECO:0000313" key="4">
    <source>
        <dbReference type="EMBL" id="KAH7061299.1"/>
    </source>
</evidence>
<dbReference type="InterPro" id="IPR008972">
    <property type="entry name" value="Cupredoxin"/>
</dbReference>
<accession>A0ABQ8GNH2</accession>
<feature type="region of interest" description="Disordered" evidence="1">
    <location>
        <begin position="384"/>
        <end position="416"/>
    </location>
</feature>
<feature type="compositionally biased region" description="Gly residues" evidence="1">
    <location>
        <begin position="329"/>
        <end position="338"/>
    </location>
</feature>
<dbReference type="SUPFAM" id="SSF49503">
    <property type="entry name" value="Cupredoxins"/>
    <property type="match status" value="1"/>
</dbReference>
<keyword evidence="2" id="KW-0812">Transmembrane</keyword>
<feature type="signal peptide" evidence="3">
    <location>
        <begin position="1"/>
        <end position="22"/>
    </location>
</feature>